<dbReference type="Proteomes" id="UP000077271">
    <property type="component" value="Unassembled WGS sequence"/>
</dbReference>
<proteinExistence type="predicted"/>
<evidence type="ECO:0000313" key="1">
    <source>
        <dbReference type="EMBL" id="OAH56970.1"/>
    </source>
</evidence>
<evidence type="ECO:0000313" key="2">
    <source>
        <dbReference type="Proteomes" id="UP000077271"/>
    </source>
</evidence>
<dbReference type="EMBL" id="LQWZ01000016">
    <property type="protein sequence ID" value="OAH56970.1"/>
    <property type="molecule type" value="Genomic_DNA"/>
</dbReference>
<protein>
    <recommendedName>
        <fullName evidence="3">Helix-turn-helix domain-containing protein</fullName>
    </recommendedName>
</protein>
<dbReference type="AlphaFoldDB" id="A0A177KUG7"/>
<reference evidence="1 2" key="1">
    <citation type="submission" date="2016-01" db="EMBL/GenBank/DDBJ databases">
        <title>Investigation of taxonomic status of Bacillus aminovorans.</title>
        <authorList>
            <person name="Verma A."/>
            <person name="Pal Y."/>
            <person name="Krishnamurthi S."/>
        </authorList>
    </citation>
    <scope>NUCLEOTIDE SEQUENCE [LARGE SCALE GENOMIC DNA]</scope>
    <source>
        <strain evidence="1 2">DSM 4337</strain>
    </source>
</reference>
<accession>A0A177KUG7</accession>
<name>A0A177KUG7_9BACI</name>
<evidence type="ECO:0008006" key="3">
    <source>
        <dbReference type="Google" id="ProtNLM"/>
    </source>
</evidence>
<gene>
    <name evidence="1" type="ORF">AWH48_19550</name>
</gene>
<dbReference type="Pfam" id="PF13730">
    <property type="entry name" value="HTH_36"/>
    <property type="match status" value="1"/>
</dbReference>
<dbReference type="RefSeq" id="WP_063974859.1">
    <property type="nucleotide sequence ID" value="NZ_LQWZ01000016.1"/>
</dbReference>
<dbReference type="OrthoDB" id="2697418at2"/>
<organism evidence="1 2">
    <name type="scientific">Domibacillus aminovorans</name>
    <dbReference type="NCBI Taxonomy" id="29332"/>
    <lineage>
        <taxon>Bacteria</taxon>
        <taxon>Bacillati</taxon>
        <taxon>Bacillota</taxon>
        <taxon>Bacilli</taxon>
        <taxon>Bacillales</taxon>
        <taxon>Bacillaceae</taxon>
        <taxon>Domibacillus</taxon>
    </lineage>
</organism>
<comment type="caution">
    <text evidence="1">The sequence shown here is derived from an EMBL/GenBank/DDBJ whole genome shotgun (WGS) entry which is preliminary data.</text>
</comment>
<sequence length="330" mass="39394">MSGYKILSHNEFQKLQYQKPYAVNHAQQQEVKLTLLNPIIAAYGDKFYRLKKGTQQSIEMICWFSAEKGFCFASDDYFAKRFNVTDKTIRNIFKQLRDYGLVYTVYRRSSTQNGLGAPIHLFIKHPYFKQWTELLQLADFQPNFQPENTEIPYESKDDKLEKDSTKYLSFNKKLLKILRKNIRLDETFTPKNVPKRFVEAIIPFISEAKEIYMLWKKALMTYKQSNLADPIEFYVDITIDAFKQTVFAYKQRKIKKDFNGYFYGTLMNMFTYQKRKESLISHPYFYNWLENKENEAIKQEDSAENWQLEVAALVAKEELLYPFKKEEIPY</sequence>